<organism evidence="2">
    <name type="scientific">Siphoviridae sp. ct6rT12</name>
    <dbReference type="NCBI Taxonomy" id="2825346"/>
    <lineage>
        <taxon>Viruses</taxon>
        <taxon>Duplodnaviria</taxon>
        <taxon>Heunggongvirae</taxon>
        <taxon>Uroviricota</taxon>
        <taxon>Caudoviricetes</taxon>
    </lineage>
</organism>
<feature type="coiled-coil region" evidence="1">
    <location>
        <begin position="215"/>
        <end position="283"/>
    </location>
</feature>
<keyword evidence="2" id="KW-0176">Collagen</keyword>
<dbReference type="EMBL" id="BK016227">
    <property type="protein sequence ID" value="DAG03340.1"/>
    <property type="molecule type" value="Genomic_DNA"/>
</dbReference>
<name>A0A8S5V9E6_9CAUD</name>
<sequence length="569" mass="64155">MSYKTGKLLNIVRQFDKTNGKYEINGVDTGIAVFLYRKEREIFQPIPRGNYNISRENNNTFLNVDTTIDTQAIEYQIIYETDINSSEYKEAYPELKVLVQKYNEVAKDVSNINKYLKTTGVKTDADPLHQSQVLPQLERNTFWYLNENGIIGTFPIGKLNSKYEKMVVDLRKDVETLIQNKSDEKIRQIENTNTSAIETIIRNKNEYTDTVNRLSTNYNETVNRLSNEYKQIIENRKAENSRELESIKNNVVQETVAKLNEAKENIENKKNTAISEIANEKTRQINEIGLTVNNYIERNIELLKGDRGEQGIQGVQGIQGERGIQGEKGDRGARGDNQVIISETEPLETEANIWINPTGEIIELALSENARTSTNTMSSTELFGTGFPEGKINAPIGTTYIDRNVTSGALKWIKKVGDDSIGWKVLIGDTGNKEYTSSSLLGNSKIIFRRVNDIVTISFGGLQWDLFGLKNKADLGNNIINKTDNIKWVILKNMANKNFEIPIGYRSSKSLYTALYHDNGKILGSIYIGGVGDSNVIRIQPVGDYPNDGYPTLRAGVITYITSDSYPID</sequence>
<evidence type="ECO:0000256" key="1">
    <source>
        <dbReference type="SAM" id="Coils"/>
    </source>
</evidence>
<proteinExistence type="predicted"/>
<reference evidence="2" key="1">
    <citation type="journal article" date="2021" name="Proc. Natl. Acad. Sci. U.S.A.">
        <title>A Catalog of Tens of Thousands of Viruses from Human Metagenomes Reveals Hidden Associations with Chronic Diseases.</title>
        <authorList>
            <person name="Tisza M.J."/>
            <person name="Buck C.B."/>
        </authorList>
    </citation>
    <scope>NUCLEOTIDE SEQUENCE</scope>
    <source>
        <strain evidence="2">Ct6rT12</strain>
    </source>
</reference>
<dbReference type="Gene3D" id="1.20.5.320">
    <property type="entry name" value="6-Phosphogluconate Dehydrogenase, domain 3"/>
    <property type="match status" value="1"/>
</dbReference>
<keyword evidence="1" id="KW-0175">Coiled coil</keyword>
<protein>
    <submittedName>
        <fullName evidence="2">Collagen alpha 1(VIII) chain protein</fullName>
    </submittedName>
</protein>
<evidence type="ECO:0000313" key="2">
    <source>
        <dbReference type="EMBL" id="DAG03340.1"/>
    </source>
</evidence>
<accession>A0A8S5V9E6</accession>